<dbReference type="Pfam" id="PF00353">
    <property type="entry name" value="HemolysinCabind"/>
    <property type="match status" value="3"/>
</dbReference>
<name>W4L9S5_ENTF1</name>
<dbReference type="PRINTS" id="PR00313">
    <property type="entry name" value="CABNDNGRPT"/>
</dbReference>
<dbReference type="InterPro" id="IPR011049">
    <property type="entry name" value="Serralysin-like_metalloprot_C"/>
</dbReference>
<feature type="region of interest" description="Disordered" evidence="3">
    <location>
        <begin position="90"/>
        <end position="117"/>
    </location>
</feature>
<dbReference type="GO" id="GO:0005576">
    <property type="term" value="C:extracellular region"/>
    <property type="evidence" value="ECO:0007669"/>
    <property type="project" value="UniProtKB-SubCell"/>
</dbReference>
<keyword evidence="2" id="KW-0964">Secreted</keyword>
<dbReference type="InterPro" id="IPR011659">
    <property type="entry name" value="WD40"/>
</dbReference>
<dbReference type="InterPro" id="IPR050557">
    <property type="entry name" value="RTX_toxin/Mannuronan_C5-epim"/>
</dbReference>
<dbReference type="SUPFAM" id="SSF82171">
    <property type="entry name" value="DPP6 N-terminal domain-like"/>
    <property type="match status" value="1"/>
</dbReference>
<evidence type="ECO:0000256" key="1">
    <source>
        <dbReference type="ARBA" id="ARBA00004613"/>
    </source>
</evidence>
<comment type="caution">
    <text evidence="4">The sequence shown here is derived from an EMBL/GenBank/DDBJ whole genome shotgun (WGS) entry which is preliminary data.</text>
</comment>
<protein>
    <recommendedName>
        <fullName evidence="6">Calcium-binding protein</fullName>
    </recommendedName>
</protein>
<sequence>MRHPYRTRGILLGIGFMTLGLTIGPWGLHTAAAEVGRTTRVSIASNGEQGNDFVRDPVISANGRFVAFCSDATNLVPGDTNEETDVFVHDRQTGQTSRVNVDSQGNQSRSRGDAPSISADGRFVAFSGFDDLVSGDGNGFGDIFVHDRESGQTTRVSVDNLGNQGNSTSESPSISADGRFVAFESFADNLVPGDTNGELDIFVHDRQTGQTTRVSVDSLGNEANDFSSIPSISADGRFVAFSSGADNLVPGDTNELRDIFVHDRQTGQTTRVSVDSLGNEANGPSFIESGISSISANGQFVTFESFADNLVPGDTNEELDIFVHDRQTGQTTRVSVDSMGNEASPGFNHSSRSASISADGQFVAFDSRADNLVPGDTNGVTDVFVHDRQTGQTIRVSVDSMGNEGSSSSFSSSISADGQVVAFISFSSNLVLGDTNEENDVFVHDRRPRSTSRTCNCQSPHAIVGSAADDILRGTSGDDILCGFGGNDRLIGKGGDDCLDGGAGHDRLFGGRGNDVILGQAGNDHILGNAGDDVLRGDGGNDVVSGGSGNDVVRGNTGRDTLFGGSGDDELRGGGNNDLLFGGVGDDDLRGGGGRDTCIGGPGTDSATACQEVSGIP</sequence>
<evidence type="ECO:0008006" key="6">
    <source>
        <dbReference type="Google" id="ProtNLM"/>
    </source>
</evidence>
<dbReference type="SUPFAM" id="SSF51120">
    <property type="entry name" value="beta-Roll"/>
    <property type="match status" value="1"/>
</dbReference>
<gene>
    <name evidence="4" type="ORF">ETSY1_33220</name>
</gene>
<evidence type="ECO:0000313" key="5">
    <source>
        <dbReference type="Proteomes" id="UP000019141"/>
    </source>
</evidence>
<dbReference type="PATRIC" id="fig|1429438.4.peg.6287"/>
<feature type="compositionally biased region" description="Polar residues" evidence="3">
    <location>
        <begin position="93"/>
        <end position="109"/>
    </location>
</feature>
<dbReference type="InterPro" id="IPR011042">
    <property type="entry name" value="6-blade_b-propeller_TolB-like"/>
</dbReference>
<comment type="subcellular location">
    <subcellularLocation>
        <location evidence="1">Secreted</location>
    </subcellularLocation>
</comment>
<dbReference type="Proteomes" id="UP000019141">
    <property type="component" value="Unassembled WGS sequence"/>
</dbReference>
<reference evidence="4 5" key="1">
    <citation type="journal article" date="2014" name="Nature">
        <title>An environmental bacterial taxon with a large and distinct metabolic repertoire.</title>
        <authorList>
            <person name="Wilson M.C."/>
            <person name="Mori T."/>
            <person name="Ruckert C."/>
            <person name="Uria A.R."/>
            <person name="Helf M.J."/>
            <person name="Takada K."/>
            <person name="Gernert C."/>
            <person name="Steffens U.A."/>
            <person name="Heycke N."/>
            <person name="Schmitt S."/>
            <person name="Rinke C."/>
            <person name="Helfrich E.J."/>
            <person name="Brachmann A.O."/>
            <person name="Gurgui C."/>
            <person name="Wakimoto T."/>
            <person name="Kracht M."/>
            <person name="Crusemann M."/>
            <person name="Hentschel U."/>
            <person name="Abe I."/>
            <person name="Matsunaga S."/>
            <person name="Kalinowski J."/>
            <person name="Takeyama H."/>
            <person name="Piel J."/>
        </authorList>
    </citation>
    <scope>NUCLEOTIDE SEQUENCE [LARGE SCALE GENOMIC DNA]</scope>
    <source>
        <strain evidence="5">TSY1</strain>
    </source>
</reference>
<keyword evidence="5" id="KW-1185">Reference proteome</keyword>
<proteinExistence type="predicted"/>
<dbReference type="GO" id="GO:0005509">
    <property type="term" value="F:calcium ion binding"/>
    <property type="evidence" value="ECO:0007669"/>
    <property type="project" value="InterPro"/>
</dbReference>
<dbReference type="Gene3D" id="2.150.10.10">
    <property type="entry name" value="Serralysin-like metalloprotease, C-terminal"/>
    <property type="match status" value="3"/>
</dbReference>
<dbReference type="PANTHER" id="PTHR38340:SF1">
    <property type="entry name" value="S-LAYER PROTEIN"/>
    <property type="match status" value="1"/>
</dbReference>
<accession>W4L9S5</accession>
<organism evidence="4 5">
    <name type="scientific">Entotheonella factor</name>
    <dbReference type="NCBI Taxonomy" id="1429438"/>
    <lineage>
        <taxon>Bacteria</taxon>
        <taxon>Pseudomonadati</taxon>
        <taxon>Nitrospinota/Tectimicrobiota group</taxon>
        <taxon>Candidatus Tectimicrobiota</taxon>
        <taxon>Candidatus Entotheonellia</taxon>
        <taxon>Candidatus Entotheonellales</taxon>
        <taxon>Candidatus Entotheonellaceae</taxon>
        <taxon>Candidatus Entotheonella</taxon>
    </lineage>
</organism>
<evidence type="ECO:0000256" key="2">
    <source>
        <dbReference type="ARBA" id="ARBA00022525"/>
    </source>
</evidence>
<dbReference type="AlphaFoldDB" id="W4L9S5"/>
<dbReference type="PROSITE" id="PS00330">
    <property type="entry name" value="HEMOLYSIN_CALCIUM"/>
    <property type="match status" value="1"/>
</dbReference>
<dbReference type="InterPro" id="IPR018511">
    <property type="entry name" value="Hemolysin-typ_Ca-bd_CS"/>
</dbReference>
<dbReference type="Gene3D" id="2.120.10.30">
    <property type="entry name" value="TolB, C-terminal domain"/>
    <property type="match status" value="1"/>
</dbReference>
<dbReference type="InterPro" id="IPR001343">
    <property type="entry name" value="Hemolysn_Ca-bd"/>
</dbReference>
<dbReference type="HOGENOM" id="CLU_442613_0_0_7"/>
<dbReference type="EMBL" id="AZHW01000999">
    <property type="protein sequence ID" value="ETW94823.1"/>
    <property type="molecule type" value="Genomic_DNA"/>
</dbReference>
<evidence type="ECO:0000313" key="4">
    <source>
        <dbReference type="EMBL" id="ETW94823.1"/>
    </source>
</evidence>
<dbReference type="PANTHER" id="PTHR38340">
    <property type="entry name" value="S-LAYER PROTEIN"/>
    <property type="match status" value="1"/>
</dbReference>
<evidence type="ECO:0000256" key="3">
    <source>
        <dbReference type="SAM" id="MobiDB-lite"/>
    </source>
</evidence>
<dbReference type="Pfam" id="PF07676">
    <property type="entry name" value="PD40"/>
    <property type="match status" value="1"/>
</dbReference>